<dbReference type="RefSeq" id="WP_002122799.1">
    <property type="nucleotide sequence ID" value="NZ_AHNR02000014.1"/>
</dbReference>
<evidence type="ECO:0000256" key="6">
    <source>
        <dbReference type="ARBA" id="ARBA00023125"/>
    </source>
</evidence>
<evidence type="ECO:0000256" key="4">
    <source>
        <dbReference type="ARBA" id="ARBA00022691"/>
    </source>
</evidence>
<evidence type="ECO:0000256" key="3">
    <source>
        <dbReference type="ARBA" id="ARBA00022679"/>
    </source>
</evidence>
<comment type="caution">
    <text evidence="10">The sequence shown here is derived from an EMBL/GenBank/DDBJ whole genome shotgun (WGS) entry which is preliminary data.</text>
</comment>
<dbReference type="InterPro" id="IPR029063">
    <property type="entry name" value="SAM-dependent_MTases_sf"/>
</dbReference>
<dbReference type="InterPro" id="IPR002941">
    <property type="entry name" value="DNA_methylase_N4/N6"/>
</dbReference>
<evidence type="ECO:0000256" key="8">
    <source>
        <dbReference type="RuleBase" id="RU362026"/>
    </source>
</evidence>
<reference evidence="10 11" key="1">
    <citation type="submission" date="2012-10" db="EMBL/GenBank/DDBJ databases">
        <authorList>
            <person name="Harkins D.M."/>
            <person name="Durkin A.S."/>
            <person name="Brinkac L.M."/>
            <person name="Haft D.H."/>
            <person name="Selengut J.D."/>
            <person name="Sanka R."/>
            <person name="DePew J."/>
            <person name="Purushe J."/>
            <person name="Chanthongthip A."/>
            <person name="Lattana O."/>
            <person name="Phetsouvanh R."/>
            <person name="Newton P.N."/>
            <person name="Vinetz J.M."/>
            <person name="Sutton G.G."/>
            <person name="Nierman W.C."/>
            <person name="Fouts D.E."/>
        </authorList>
    </citation>
    <scope>NUCLEOTIDE SEQUENCE [LARGE SCALE GENOMIC DNA]</scope>
    <source>
        <strain evidence="10 11">UI 12758</strain>
    </source>
</reference>
<dbReference type="InterPro" id="IPR001091">
    <property type="entry name" value="RM_Methyltransferase"/>
</dbReference>
<evidence type="ECO:0000313" key="10">
    <source>
        <dbReference type="EMBL" id="EKR56496.1"/>
    </source>
</evidence>
<protein>
    <recommendedName>
        <fullName evidence="8">Methyltransferase</fullName>
        <ecNumber evidence="8">2.1.1.-</ecNumber>
    </recommendedName>
</protein>
<dbReference type="PANTHER" id="PTHR13370:SF3">
    <property type="entry name" value="TRNA (GUANINE(10)-N2)-METHYLTRANSFERASE HOMOLOG"/>
    <property type="match status" value="1"/>
</dbReference>
<dbReference type="EC" id="2.1.1.-" evidence="8"/>
<evidence type="ECO:0000256" key="5">
    <source>
        <dbReference type="ARBA" id="ARBA00022747"/>
    </source>
</evidence>
<proteinExistence type="inferred from homology"/>
<comment type="similarity">
    <text evidence="1">Belongs to the N(4)/N(6)-methyltransferase family. N(4) subfamily.</text>
</comment>
<dbReference type="Gene3D" id="3.40.50.150">
    <property type="entry name" value="Vaccinia Virus protein VP39"/>
    <property type="match status" value="1"/>
</dbReference>
<keyword evidence="6" id="KW-0238">DNA-binding</keyword>
<keyword evidence="4" id="KW-0949">S-adenosyl-L-methionine</keyword>
<sequence>MSFEVFQGDAVQKICELKENNRYIGQIDSIVTSPPYYQKRKYLDTNDSNVCLELGREKSKVEYFQNLEQVFLKVRPLLKNTATLFVNLGDTFRNGQALEIPTGFVKMMKQIGYHFIQEIIWAKSITTQNGNFGSCKPESVTRRFTYSHEYVLFFVVDIKRYFFDSKSVAVPINGVHHENKNSESLIKVMRATKHSLCKSSGLKNYLITNAQDPMDVKNRIIKNKIKNHDFTARRRTVWQIATPNSRNRHTAIGPEELFEICILAGSPKIGLIFDPFVGEGTIGRAAIKNGRNFLGIDLDVRSFEETKNNLQRVSKELIS</sequence>
<dbReference type="InterPro" id="IPR017985">
    <property type="entry name" value="MeTrfase_CN4_CS"/>
</dbReference>
<gene>
    <name evidence="10" type="ORF">LEP1GSC105_4241</name>
</gene>
<dbReference type="EMBL" id="AHNR02000014">
    <property type="protein sequence ID" value="EKR56496.1"/>
    <property type="molecule type" value="Genomic_DNA"/>
</dbReference>
<evidence type="ECO:0000256" key="2">
    <source>
        <dbReference type="ARBA" id="ARBA00022603"/>
    </source>
</evidence>
<keyword evidence="2 10" id="KW-0489">Methyltransferase</keyword>
<dbReference type="Pfam" id="PF01555">
    <property type="entry name" value="N6_N4_Mtase"/>
    <property type="match status" value="1"/>
</dbReference>
<dbReference type="SUPFAM" id="SSF53335">
    <property type="entry name" value="S-adenosyl-L-methionine-dependent methyltransferases"/>
    <property type="match status" value="1"/>
</dbReference>
<comment type="catalytic activity">
    <reaction evidence="7">
        <text>a 2'-deoxycytidine in DNA + S-adenosyl-L-methionine = an N(4)-methyl-2'-deoxycytidine in DNA + S-adenosyl-L-homocysteine + H(+)</text>
        <dbReference type="Rhea" id="RHEA:16857"/>
        <dbReference type="Rhea" id="RHEA-COMP:11369"/>
        <dbReference type="Rhea" id="RHEA-COMP:13674"/>
        <dbReference type="ChEBI" id="CHEBI:15378"/>
        <dbReference type="ChEBI" id="CHEBI:57856"/>
        <dbReference type="ChEBI" id="CHEBI:59789"/>
        <dbReference type="ChEBI" id="CHEBI:85452"/>
        <dbReference type="ChEBI" id="CHEBI:137933"/>
        <dbReference type="EC" id="2.1.1.113"/>
    </reaction>
</comment>
<dbReference type="GO" id="GO:0032259">
    <property type="term" value="P:methylation"/>
    <property type="evidence" value="ECO:0007669"/>
    <property type="project" value="UniProtKB-KW"/>
</dbReference>
<dbReference type="GO" id="GO:0008170">
    <property type="term" value="F:N-methyltransferase activity"/>
    <property type="evidence" value="ECO:0007669"/>
    <property type="project" value="InterPro"/>
</dbReference>
<dbReference type="AlphaFoldDB" id="A0A0E2D9E9"/>
<dbReference type="GO" id="GO:0003677">
    <property type="term" value="F:DNA binding"/>
    <property type="evidence" value="ECO:0007669"/>
    <property type="project" value="UniProtKB-KW"/>
</dbReference>
<accession>A0A0E2D9E9</accession>
<dbReference type="PANTHER" id="PTHR13370">
    <property type="entry name" value="RNA METHYLASE-RELATED"/>
    <property type="match status" value="1"/>
</dbReference>
<keyword evidence="5" id="KW-0680">Restriction system</keyword>
<evidence type="ECO:0000259" key="9">
    <source>
        <dbReference type="Pfam" id="PF01555"/>
    </source>
</evidence>
<keyword evidence="3" id="KW-0808">Transferase</keyword>
<evidence type="ECO:0000313" key="11">
    <source>
        <dbReference type="Proteomes" id="UP000001340"/>
    </source>
</evidence>
<feature type="domain" description="DNA methylase N-4/N-6" evidence="9">
    <location>
        <begin position="27"/>
        <end position="304"/>
    </location>
</feature>
<dbReference type="GO" id="GO:0015667">
    <property type="term" value="F:site-specific DNA-methyltransferase (cytosine-N4-specific) activity"/>
    <property type="evidence" value="ECO:0007669"/>
    <property type="project" value="UniProtKB-EC"/>
</dbReference>
<dbReference type="PRINTS" id="PR00508">
    <property type="entry name" value="S21N4MTFRASE"/>
</dbReference>
<dbReference type="Proteomes" id="UP000001340">
    <property type="component" value="Unassembled WGS sequence"/>
</dbReference>
<evidence type="ECO:0000256" key="7">
    <source>
        <dbReference type="ARBA" id="ARBA00049120"/>
    </source>
</evidence>
<dbReference type="PROSITE" id="PS00093">
    <property type="entry name" value="N4_MTASE"/>
    <property type="match status" value="1"/>
</dbReference>
<evidence type="ECO:0000256" key="1">
    <source>
        <dbReference type="ARBA" id="ARBA00010203"/>
    </source>
</evidence>
<organism evidence="10 11">
    <name type="scientific">Leptospira interrogans str. UI 12758</name>
    <dbReference type="NCBI Taxonomy" id="1049938"/>
    <lineage>
        <taxon>Bacteria</taxon>
        <taxon>Pseudomonadati</taxon>
        <taxon>Spirochaetota</taxon>
        <taxon>Spirochaetia</taxon>
        <taxon>Leptospirales</taxon>
        <taxon>Leptospiraceae</taxon>
        <taxon>Leptospira</taxon>
    </lineage>
</organism>
<dbReference type="GO" id="GO:0009307">
    <property type="term" value="P:DNA restriction-modification system"/>
    <property type="evidence" value="ECO:0007669"/>
    <property type="project" value="UniProtKB-KW"/>
</dbReference>
<name>A0A0E2D9E9_LEPIR</name>
<dbReference type="GO" id="GO:0005737">
    <property type="term" value="C:cytoplasm"/>
    <property type="evidence" value="ECO:0007669"/>
    <property type="project" value="TreeGrafter"/>
</dbReference>